<evidence type="ECO:0000313" key="1">
    <source>
        <dbReference type="EMBL" id="KAJ7614975.1"/>
    </source>
</evidence>
<gene>
    <name evidence="1" type="ORF">FB45DRAFT_1109371</name>
</gene>
<comment type="caution">
    <text evidence="1">The sequence shown here is derived from an EMBL/GenBank/DDBJ whole genome shotgun (WGS) entry which is preliminary data.</text>
</comment>
<sequence length="431" mass="48758">MPVADKLRALVKHRHAWQKLDWTSKTVVDLPASLHTGRACELVAGMLAFQEDGPDIYTLTLQEDSRVTKHVLGIDPHTYVRLTMDPTQDLLAVVYRSGPAFGFVSHNLALRALSANQPHPMARRPTILVETGREELEMVVIADDVVGISFGAPGSIRVWNWRTGALLADVRRVHTIRPDFQFISPRVFVTASPTDSGWIDIFMILPEKAPDSEGAVHVTRLRFPELEHADGLSLWNLHAVSIYAGPVYEHPLPGSFIPKNENRIFFFVYRLASTAGETRWMRLMIHHDTLAVHLSRYGREGRTEYLDVKWEDWGPRDTRILAGDRSDWLVPGTAHGERVVNHVFNRQQLQVLDFRPIPGDPKNNLSEDNSRGFVLGSSTIQGAPFKDPVTTYLPFRCTLLATDDEFDTILMDHEHIIVAEEHSNKITVFKF</sequence>
<evidence type="ECO:0000313" key="2">
    <source>
        <dbReference type="Proteomes" id="UP001221142"/>
    </source>
</evidence>
<dbReference type="Proteomes" id="UP001221142">
    <property type="component" value="Unassembled WGS sequence"/>
</dbReference>
<protein>
    <submittedName>
        <fullName evidence="1">Uncharacterized protein</fullName>
    </submittedName>
</protein>
<name>A0AAD7BAE0_9AGAR</name>
<dbReference type="AlphaFoldDB" id="A0AAD7BAE0"/>
<dbReference type="EMBL" id="JARKIF010000025">
    <property type="protein sequence ID" value="KAJ7614975.1"/>
    <property type="molecule type" value="Genomic_DNA"/>
</dbReference>
<accession>A0AAD7BAE0</accession>
<organism evidence="1 2">
    <name type="scientific">Roridomyces roridus</name>
    <dbReference type="NCBI Taxonomy" id="1738132"/>
    <lineage>
        <taxon>Eukaryota</taxon>
        <taxon>Fungi</taxon>
        <taxon>Dikarya</taxon>
        <taxon>Basidiomycota</taxon>
        <taxon>Agaricomycotina</taxon>
        <taxon>Agaricomycetes</taxon>
        <taxon>Agaricomycetidae</taxon>
        <taxon>Agaricales</taxon>
        <taxon>Marasmiineae</taxon>
        <taxon>Mycenaceae</taxon>
        <taxon>Roridomyces</taxon>
    </lineage>
</organism>
<proteinExistence type="predicted"/>
<reference evidence="1" key="1">
    <citation type="submission" date="2023-03" db="EMBL/GenBank/DDBJ databases">
        <title>Massive genome expansion in bonnet fungi (Mycena s.s.) driven by repeated elements and novel gene families across ecological guilds.</title>
        <authorList>
            <consortium name="Lawrence Berkeley National Laboratory"/>
            <person name="Harder C.B."/>
            <person name="Miyauchi S."/>
            <person name="Viragh M."/>
            <person name="Kuo A."/>
            <person name="Thoen E."/>
            <person name="Andreopoulos B."/>
            <person name="Lu D."/>
            <person name="Skrede I."/>
            <person name="Drula E."/>
            <person name="Henrissat B."/>
            <person name="Morin E."/>
            <person name="Kohler A."/>
            <person name="Barry K."/>
            <person name="LaButti K."/>
            <person name="Morin E."/>
            <person name="Salamov A."/>
            <person name="Lipzen A."/>
            <person name="Mereny Z."/>
            <person name="Hegedus B."/>
            <person name="Baldrian P."/>
            <person name="Stursova M."/>
            <person name="Weitz H."/>
            <person name="Taylor A."/>
            <person name="Grigoriev I.V."/>
            <person name="Nagy L.G."/>
            <person name="Martin F."/>
            <person name="Kauserud H."/>
        </authorList>
    </citation>
    <scope>NUCLEOTIDE SEQUENCE</scope>
    <source>
        <strain evidence="1">9284</strain>
    </source>
</reference>
<keyword evidence="2" id="KW-1185">Reference proteome</keyword>